<sequence length="179" mass="21052">MQSIHDIRFDNDLYAPTTHWALLLYEQNGVSLAIPLANAELMSFIKPFDNIKQCQHHVDTNLQKLITLFAWDDNIQQWLANANDVPANLQEIKIFCNSVDRTYVNACMRRYMHRFKNVTIEIINCDKLNYGLMLFGVDHLKKLDTDFPPNSVLQRRLHNNYKQICRVLATYFWCEANTE</sequence>
<dbReference type="Proteomes" id="UP000663877">
    <property type="component" value="Unassembled WGS sequence"/>
</dbReference>
<evidence type="ECO:0000313" key="2">
    <source>
        <dbReference type="EMBL" id="CAF1184635.1"/>
    </source>
</evidence>
<dbReference type="AlphaFoldDB" id="A0A814RM37"/>
<name>A0A814RM37_9BILA</name>
<evidence type="ECO:0000313" key="3">
    <source>
        <dbReference type="Proteomes" id="UP000663832"/>
    </source>
</evidence>
<protein>
    <submittedName>
        <fullName evidence="1">Uncharacterized protein</fullName>
    </submittedName>
</protein>
<accession>A0A814RM37</accession>
<reference evidence="1" key="1">
    <citation type="submission" date="2021-02" db="EMBL/GenBank/DDBJ databases">
        <authorList>
            <person name="Nowell W R."/>
        </authorList>
    </citation>
    <scope>NUCLEOTIDE SEQUENCE</scope>
</reference>
<keyword evidence="3" id="KW-1185">Reference proteome</keyword>
<evidence type="ECO:0000313" key="1">
    <source>
        <dbReference type="EMBL" id="CAF1135130.1"/>
    </source>
</evidence>
<gene>
    <name evidence="1" type="ORF">BJG266_LOCUS23227</name>
    <name evidence="2" type="ORF">QVE165_LOCUS24887</name>
</gene>
<organism evidence="1 4">
    <name type="scientific">Adineta steineri</name>
    <dbReference type="NCBI Taxonomy" id="433720"/>
    <lineage>
        <taxon>Eukaryota</taxon>
        <taxon>Metazoa</taxon>
        <taxon>Spiralia</taxon>
        <taxon>Gnathifera</taxon>
        <taxon>Rotifera</taxon>
        <taxon>Eurotatoria</taxon>
        <taxon>Bdelloidea</taxon>
        <taxon>Adinetida</taxon>
        <taxon>Adinetidae</taxon>
        <taxon>Adineta</taxon>
    </lineage>
</organism>
<dbReference type="EMBL" id="CAJNOI010000152">
    <property type="protein sequence ID" value="CAF1135130.1"/>
    <property type="molecule type" value="Genomic_DNA"/>
</dbReference>
<comment type="caution">
    <text evidence="1">The sequence shown here is derived from an EMBL/GenBank/DDBJ whole genome shotgun (WGS) entry which is preliminary data.</text>
</comment>
<dbReference type="Proteomes" id="UP000663832">
    <property type="component" value="Unassembled WGS sequence"/>
</dbReference>
<dbReference type="EMBL" id="CAJNOM010000177">
    <property type="protein sequence ID" value="CAF1184635.1"/>
    <property type="molecule type" value="Genomic_DNA"/>
</dbReference>
<dbReference type="OrthoDB" id="9972175at2759"/>
<proteinExistence type="predicted"/>
<evidence type="ECO:0000313" key="4">
    <source>
        <dbReference type="Proteomes" id="UP000663877"/>
    </source>
</evidence>